<proteinExistence type="predicted"/>
<dbReference type="InterPro" id="IPR032750">
    <property type="entry name" value="TnsD_C"/>
</dbReference>
<evidence type="ECO:0000259" key="2">
    <source>
        <dbReference type="Pfam" id="PF15978"/>
    </source>
</evidence>
<keyword evidence="4" id="KW-1185">Reference proteome</keyword>
<dbReference type="STRING" id="1519643.SAMN06295933_3019"/>
<name>A0A1X7EIR8_9BACT</name>
<evidence type="ECO:0000259" key="1">
    <source>
        <dbReference type="Pfam" id="PF06527"/>
    </source>
</evidence>
<dbReference type="Proteomes" id="UP000192906">
    <property type="component" value="Unassembled WGS sequence"/>
</dbReference>
<dbReference type="InterPro" id="IPR009492">
    <property type="entry name" value="TniQ"/>
</dbReference>
<accession>A0A1X7EIR8</accession>
<dbReference type="Pfam" id="PF15978">
    <property type="entry name" value="TnsD"/>
    <property type="match status" value="1"/>
</dbReference>
<dbReference type="EMBL" id="FWZU01000005">
    <property type="protein sequence ID" value="SMF34636.1"/>
    <property type="molecule type" value="Genomic_DNA"/>
</dbReference>
<dbReference type="Pfam" id="PF06527">
    <property type="entry name" value="TniQ"/>
    <property type="match status" value="1"/>
</dbReference>
<evidence type="ECO:0000313" key="4">
    <source>
        <dbReference type="Proteomes" id="UP000192906"/>
    </source>
</evidence>
<protein>
    <submittedName>
        <fullName evidence="3">Tn7-like transposition protein D</fullName>
    </submittedName>
</protein>
<organism evidence="3 4">
    <name type="scientific">Desulfovibrio gilichinskyi</name>
    <dbReference type="NCBI Taxonomy" id="1519643"/>
    <lineage>
        <taxon>Bacteria</taxon>
        <taxon>Pseudomonadati</taxon>
        <taxon>Thermodesulfobacteriota</taxon>
        <taxon>Desulfovibrionia</taxon>
        <taxon>Desulfovibrionales</taxon>
        <taxon>Desulfovibrionaceae</taxon>
        <taxon>Desulfovibrio</taxon>
    </lineage>
</organism>
<reference evidence="4" key="1">
    <citation type="submission" date="2017-04" db="EMBL/GenBank/DDBJ databases">
        <authorList>
            <person name="Varghese N."/>
            <person name="Submissions S."/>
        </authorList>
    </citation>
    <scope>NUCLEOTIDE SEQUENCE [LARGE SCALE GENOMIC DNA]</scope>
    <source>
        <strain evidence="4">K3S</strain>
    </source>
</reference>
<evidence type="ECO:0000313" key="3">
    <source>
        <dbReference type="EMBL" id="SMF34636.1"/>
    </source>
</evidence>
<feature type="domain" description="TniQ" evidence="1">
    <location>
        <begin position="4"/>
        <end position="156"/>
    </location>
</feature>
<gene>
    <name evidence="3" type="ORF">SAMN06295933_3019</name>
</gene>
<feature type="domain" description="Transposon Tn7 transposition protein TnsD C-terminal" evidence="2">
    <location>
        <begin position="330"/>
        <end position="441"/>
    </location>
</feature>
<dbReference type="AlphaFoldDB" id="A0A1X7EIR8"/>
<sequence length="502" mass="58327">MLNFPVPYPDELIYSTVARAGVHMGLTSPKQLLDEVFANRKVIATPDLPCHLGRISGLYPESLKLDVKNIIYKHTLFPLYAPFVPEERRIQCLKWMAGQSKGAVHLALGVAASRIKQIRFLRYCPKCLETQLDHYGEYYWKRGWQVTGADVCQHHARLKKSHVELHSRHRHQFFDLAPHKHDDLFFIPSSTEEFRVAIRIDELLNLPPIKSPSFEQWGAYYKSLAEDAGCTKGKNVLHDIIFEKVISNWSAGWLKKHGLFPIDSNSCWLKSIFRKHRKSFSYLEHIVTLGTLLGDRWNFRSVFKEALSLTPKNIVTCPVDFSAHTPCQETLDIRKSWEVFLKEFGVKKARSSGGAAIYAWLYRNDRAWLMKINGQHRRSSRSKNKRVDWTKRDQNVLKKLEDIHQSSLEDFEGPRRSRNWYLNQLGAKATIETNLSKLPLAVNFFEKNCEDIPSYQIRRLALTIRKLNSAKESLQRWKILRLAGLSDERICAEAELYLKHMR</sequence>